<dbReference type="PANTHER" id="PTHR36978:SF4">
    <property type="entry name" value="P-LOOP CONTAINING NUCLEOSIDE TRIPHOSPHATE HYDROLASE PROTEIN"/>
    <property type="match status" value="1"/>
</dbReference>
<dbReference type="EC" id="2.8.2.-" evidence="1"/>
<evidence type="ECO:0000313" key="2">
    <source>
        <dbReference type="Proteomes" id="UP001596004"/>
    </source>
</evidence>
<dbReference type="InterPro" id="IPR040632">
    <property type="entry name" value="Sulfotransfer_4"/>
</dbReference>
<dbReference type="Proteomes" id="UP001596004">
    <property type="component" value="Unassembled WGS sequence"/>
</dbReference>
<accession>A0ABV9CP51</accession>
<evidence type="ECO:0000313" key="1">
    <source>
        <dbReference type="EMBL" id="MFC4535055.1"/>
    </source>
</evidence>
<dbReference type="SUPFAM" id="SSF52540">
    <property type="entry name" value="P-loop containing nucleoside triphosphate hydrolases"/>
    <property type="match status" value="1"/>
</dbReference>
<keyword evidence="2" id="KW-1185">Reference proteome</keyword>
<dbReference type="PANTHER" id="PTHR36978">
    <property type="entry name" value="P-LOOP CONTAINING NUCLEOTIDE TRIPHOSPHATE HYDROLASE"/>
    <property type="match status" value="1"/>
</dbReference>
<dbReference type="Pfam" id="PF17784">
    <property type="entry name" value="Sulfotransfer_4"/>
    <property type="match status" value="1"/>
</dbReference>
<dbReference type="EMBL" id="JBHSFP010000027">
    <property type="protein sequence ID" value="MFC4535055.1"/>
    <property type="molecule type" value="Genomic_DNA"/>
</dbReference>
<proteinExistence type="predicted"/>
<protein>
    <submittedName>
        <fullName evidence="1">Sulfotransferase family protein</fullName>
        <ecNumber evidence="1">2.8.2.-</ecNumber>
    </submittedName>
</protein>
<name>A0ABV9CP51_9ACTN</name>
<keyword evidence="1" id="KW-0808">Transferase</keyword>
<gene>
    <name evidence="1" type="ORF">ACFO60_30205</name>
</gene>
<reference evidence="2" key="1">
    <citation type="journal article" date="2019" name="Int. J. Syst. Evol. Microbiol.">
        <title>The Global Catalogue of Microorganisms (GCM) 10K type strain sequencing project: providing services to taxonomists for standard genome sequencing and annotation.</title>
        <authorList>
            <consortium name="The Broad Institute Genomics Platform"/>
            <consortium name="The Broad Institute Genome Sequencing Center for Infectious Disease"/>
            <person name="Wu L."/>
            <person name="Ma J."/>
        </authorList>
    </citation>
    <scope>NUCLEOTIDE SEQUENCE [LARGE SCALE GENOMIC DNA]</scope>
    <source>
        <strain evidence="2">CGMCC 4.7132</strain>
    </source>
</reference>
<sequence>MLRVIGAGFGRTGTMTLRTALCALGFGPCYHFTEVFAHPEHLRHWAAAARGRPGAWRVPLTGYAATTDWPGVVFWRELAEAYPEAKVILTTRDAAEWYESMRSTVFAAINGRFPETADRFRAFEAAEELADFREAGLIGRSFGGRIDGRDHVIGCYERHNEDVRRTVPAERLLDFHVAQGWEPLCAFLGVPVPGLPFPRSNAREDFRSTVLNDPAPS</sequence>
<dbReference type="InterPro" id="IPR027417">
    <property type="entry name" value="P-loop_NTPase"/>
</dbReference>
<dbReference type="GO" id="GO:0016740">
    <property type="term" value="F:transferase activity"/>
    <property type="evidence" value="ECO:0007669"/>
    <property type="project" value="UniProtKB-KW"/>
</dbReference>
<dbReference type="RefSeq" id="WP_380846903.1">
    <property type="nucleotide sequence ID" value="NZ_JBHSFP010000027.1"/>
</dbReference>
<dbReference type="Gene3D" id="3.40.50.300">
    <property type="entry name" value="P-loop containing nucleotide triphosphate hydrolases"/>
    <property type="match status" value="1"/>
</dbReference>
<comment type="caution">
    <text evidence="1">The sequence shown here is derived from an EMBL/GenBank/DDBJ whole genome shotgun (WGS) entry which is preliminary data.</text>
</comment>
<organism evidence="1 2">
    <name type="scientific">Sphaerisporangium dianthi</name>
    <dbReference type="NCBI Taxonomy" id="1436120"/>
    <lineage>
        <taxon>Bacteria</taxon>
        <taxon>Bacillati</taxon>
        <taxon>Actinomycetota</taxon>
        <taxon>Actinomycetes</taxon>
        <taxon>Streptosporangiales</taxon>
        <taxon>Streptosporangiaceae</taxon>
        <taxon>Sphaerisporangium</taxon>
    </lineage>
</organism>